<accession>A0A3G1L101</accession>
<sequence>MNPWTLTLIIAWSFAWKGWALWRAARLKHLGWYIFLLIFNLVGIPEIIYIAVTNKKYSELNSNIK</sequence>
<feature type="transmembrane region" description="Helical" evidence="1">
    <location>
        <begin position="30"/>
        <end position="52"/>
    </location>
</feature>
<keyword evidence="4" id="KW-1185">Reference proteome</keyword>
<protein>
    <recommendedName>
        <fullName evidence="2">DUF5652 domain-containing protein</fullName>
    </recommendedName>
</protein>
<dbReference type="AlphaFoldDB" id="A0A3G1L101"/>
<keyword evidence="1" id="KW-0472">Membrane</keyword>
<name>A0A3G1L101_FORW1</name>
<feature type="domain" description="DUF5652" evidence="2">
    <location>
        <begin position="3"/>
        <end position="58"/>
    </location>
</feature>
<evidence type="ECO:0000259" key="2">
    <source>
        <dbReference type="Pfam" id="PF18893"/>
    </source>
</evidence>
<dbReference type="Proteomes" id="UP000323521">
    <property type="component" value="Chromosome"/>
</dbReference>
<reference evidence="3 4" key="1">
    <citation type="submission" date="2016-10" db="EMBL/GenBank/DDBJ databases">
        <title>Complete Genome Sequence of Peptococcaceae strain DCMF.</title>
        <authorList>
            <person name="Edwards R.J."/>
            <person name="Holland S.I."/>
            <person name="Deshpande N.P."/>
            <person name="Wong Y.K."/>
            <person name="Ertan H."/>
            <person name="Manefield M."/>
            <person name="Russell T.L."/>
            <person name="Lee M.J."/>
        </authorList>
    </citation>
    <scope>NUCLEOTIDE SEQUENCE [LARGE SCALE GENOMIC DNA]</scope>
    <source>
        <strain evidence="3 4">DCMF</strain>
    </source>
</reference>
<evidence type="ECO:0000256" key="1">
    <source>
        <dbReference type="SAM" id="Phobius"/>
    </source>
</evidence>
<dbReference type="InterPro" id="IPR043712">
    <property type="entry name" value="DUF5652"/>
</dbReference>
<dbReference type="EMBL" id="CP017634">
    <property type="protein sequence ID" value="ATW28453.1"/>
    <property type="molecule type" value="Genomic_DNA"/>
</dbReference>
<dbReference type="Pfam" id="PF18893">
    <property type="entry name" value="DUF5652"/>
    <property type="match status" value="1"/>
</dbReference>
<dbReference type="KEGG" id="fwa:DCMF_07980"/>
<dbReference type="OrthoDB" id="5119798at2"/>
<evidence type="ECO:0000313" key="4">
    <source>
        <dbReference type="Proteomes" id="UP000323521"/>
    </source>
</evidence>
<keyword evidence="1" id="KW-1133">Transmembrane helix</keyword>
<proteinExistence type="predicted"/>
<evidence type="ECO:0000313" key="3">
    <source>
        <dbReference type="EMBL" id="ATW28453.1"/>
    </source>
</evidence>
<keyword evidence="1" id="KW-0812">Transmembrane</keyword>
<organism evidence="3 4">
    <name type="scientific">Formimonas warabiya</name>
    <dbReference type="NCBI Taxonomy" id="1761012"/>
    <lineage>
        <taxon>Bacteria</taxon>
        <taxon>Bacillati</taxon>
        <taxon>Bacillota</taxon>
        <taxon>Clostridia</taxon>
        <taxon>Eubacteriales</taxon>
        <taxon>Peptococcaceae</taxon>
        <taxon>Candidatus Formimonas</taxon>
    </lineage>
</organism>
<gene>
    <name evidence="3" type="ORF">DCMF_07980</name>
</gene>